<dbReference type="AlphaFoldDB" id="A0A6J6GC60"/>
<gene>
    <name evidence="1" type="ORF">UFOPK1835_00105</name>
</gene>
<proteinExistence type="predicted"/>
<dbReference type="InterPro" id="IPR017658">
    <property type="entry name" value="HhH-GPD_base_excis"/>
</dbReference>
<dbReference type="NCBIfam" id="TIGR03252">
    <property type="entry name" value="HhH-GPD-type base excision DNA repair protein"/>
    <property type="match status" value="1"/>
</dbReference>
<accession>A0A6J6GC60</accession>
<dbReference type="EMBL" id="CAEZUP010000002">
    <property type="protein sequence ID" value="CAB4596705.1"/>
    <property type="molecule type" value="Genomic_DNA"/>
</dbReference>
<dbReference type="GO" id="GO:0006281">
    <property type="term" value="P:DNA repair"/>
    <property type="evidence" value="ECO:0007669"/>
    <property type="project" value="InterPro"/>
</dbReference>
<dbReference type="GO" id="GO:0003824">
    <property type="term" value="F:catalytic activity"/>
    <property type="evidence" value="ECO:0007669"/>
    <property type="project" value="InterPro"/>
</dbReference>
<sequence length="196" mass="21092">MATPTLPVTGIPEADQLLVSDPLALLIGMLLDQQVPMEWAFKGPWTLTERLGGLDARSIAAMDPDDFVAVFSEKPALHRFPGSMGKRTHELCTFVAENYDGDAGKIWKGVRTGDELYARLRALPGYGDDKAKIFMAILAKRLGKKPVGWEQAAAPFSDEAPRSVADIGSAEGLLRVREFKKAQKAAAKAGKPAASA</sequence>
<reference evidence="1" key="1">
    <citation type="submission" date="2020-05" db="EMBL/GenBank/DDBJ databases">
        <authorList>
            <person name="Chiriac C."/>
            <person name="Salcher M."/>
            <person name="Ghai R."/>
            <person name="Kavagutti S V."/>
        </authorList>
    </citation>
    <scope>NUCLEOTIDE SEQUENCE</scope>
</reference>
<dbReference type="InterPro" id="IPR011257">
    <property type="entry name" value="DNA_glycosylase"/>
</dbReference>
<protein>
    <submittedName>
        <fullName evidence="1">Unannotated protein</fullName>
    </submittedName>
</protein>
<dbReference type="SUPFAM" id="SSF48150">
    <property type="entry name" value="DNA-glycosylase"/>
    <property type="match status" value="1"/>
</dbReference>
<organism evidence="1">
    <name type="scientific">freshwater metagenome</name>
    <dbReference type="NCBI Taxonomy" id="449393"/>
    <lineage>
        <taxon>unclassified sequences</taxon>
        <taxon>metagenomes</taxon>
        <taxon>ecological metagenomes</taxon>
    </lineage>
</organism>
<evidence type="ECO:0000313" key="1">
    <source>
        <dbReference type="EMBL" id="CAB4596705.1"/>
    </source>
</evidence>
<name>A0A6J6GC60_9ZZZZ</name>